<dbReference type="FunFam" id="1.10.1040.10:FF:000017">
    <property type="entry name" value="2-dehydropantoate 2-reductase"/>
    <property type="match status" value="1"/>
</dbReference>
<dbReference type="Gene3D" id="3.30.420.10">
    <property type="entry name" value="Ribonuclease H-like superfamily/Ribonuclease H"/>
    <property type="match status" value="1"/>
</dbReference>
<keyword evidence="8" id="KW-1185">Reference proteome</keyword>
<feature type="domain" description="Ketopantoate reductase C-terminal" evidence="5">
    <location>
        <begin position="349"/>
        <end position="471"/>
    </location>
</feature>
<reference evidence="7" key="1">
    <citation type="journal article" date="2020" name="Microb. Genom.">
        <title>Genetic diversity of clinical and environmental Mucorales isolates obtained from an investigation of mucormycosis cases among solid organ transplant recipients.</title>
        <authorList>
            <person name="Nguyen M.H."/>
            <person name="Kaul D."/>
            <person name="Muto C."/>
            <person name="Cheng S.J."/>
            <person name="Richter R.A."/>
            <person name="Bruno V.M."/>
            <person name="Liu G."/>
            <person name="Beyhan S."/>
            <person name="Sundermann A.J."/>
            <person name="Mounaud S."/>
            <person name="Pasculle A.W."/>
            <person name="Nierman W.C."/>
            <person name="Driscoll E."/>
            <person name="Cumbie R."/>
            <person name="Clancy C.J."/>
            <person name="Dupont C.L."/>
        </authorList>
    </citation>
    <scope>NUCLEOTIDE SEQUENCE</scope>
    <source>
        <strain evidence="7">GL11</strain>
    </source>
</reference>
<dbReference type="EMBL" id="JAANQT010000560">
    <property type="protein sequence ID" value="KAG1310009.1"/>
    <property type="molecule type" value="Genomic_DNA"/>
</dbReference>
<name>A0A9P7BT09_RHIOR</name>
<dbReference type="Pfam" id="PF08546">
    <property type="entry name" value="ApbA_C"/>
    <property type="match status" value="1"/>
</dbReference>
<dbReference type="GO" id="GO:0003676">
    <property type="term" value="F:nucleic acid binding"/>
    <property type="evidence" value="ECO:0007669"/>
    <property type="project" value="InterPro"/>
</dbReference>
<comment type="caution">
    <text evidence="7">The sequence shown here is derived from an EMBL/GenBank/DDBJ whole genome shotgun (WGS) entry which is preliminary data.</text>
</comment>
<evidence type="ECO:0000256" key="1">
    <source>
        <dbReference type="ARBA" id="ARBA00007870"/>
    </source>
</evidence>
<dbReference type="InterPro" id="IPR038717">
    <property type="entry name" value="Tc1-like_DDE_dom"/>
</dbReference>
<proteinExistence type="inferred from homology"/>
<dbReference type="NCBIfam" id="TIGR00745">
    <property type="entry name" value="apbA_panE"/>
    <property type="match status" value="1"/>
</dbReference>
<dbReference type="PANTHER" id="PTHR21708">
    <property type="entry name" value="PROBABLE 2-DEHYDROPANTOATE 2-REDUCTASE"/>
    <property type="match status" value="1"/>
</dbReference>
<dbReference type="GO" id="GO:0015940">
    <property type="term" value="P:pantothenate biosynthetic process"/>
    <property type="evidence" value="ECO:0007669"/>
    <property type="project" value="InterPro"/>
</dbReference>
<dbReference type="Pfam" id="PF13358">
    <property type="entry name" value="DDE_3"/>
    <property type="match status" value="1"/>
</dbReference>
<dbReference type="Proteomes" id="UP000716291">
    <property type="component" value="Unassembled WGS sequence"/>
</dbReference>
<evidence type="ECO:0000259" key="6">
    <source>
        <dbReference type="Pfam" id="PF13358"/>
    </source>
</evidence>
<keyword evidence="2" id="KW-0521">NADP</keyword>
<evidence type="ECO:0000313" key="8">
    <source>
        <dbReference type="Proteomes" id="UP000716291"/>
    </source>
</evidence>
<dbReference type="InterPro" id="IPR008927">
    <property type="entry name" value="6-PGluconate_DH-like_C_sf"/>
</dbReference>
<sequence>MDVDYMNNSVFIDESGFNANLRRTQGWTPKEEAAKVKVLTAKANSISTLNAISAKDLIKISLRKPMYSSKKRKLAGGRKLQTKGTVTNHYVNFIKDVLAEMDKFPEMKGHYLIMDNAPIHTGKIIGEMIKEHGYNCIYLPSYSPELNPIEQFWSVVKNSTLATKLPNHLLKGLRAILLDILMTPLQTILFNKQLCLQSSYNIVKEKGFDITSGKFGNAIFHPHSVVQSVHDITSKHFDCILVTLKAIPEAYNVADIIAPVVTDNNTIIALIQNGLDVEKPIFDRFPDNPIISIVAYISASQSELGKITMQGKESLLVGKYSKSKTESKDILKFVEHLRKGDVSVEITDDIEKVRWQKLFWNASFSSVCTMTGMNTTEVLANKEASELVKSIMHDVITVANAEGYDFNHKEQIEAFMARTQASTKYYKPSMQLDKERGNPMEIEVILGAPLKRAQARKLSVPRLDMMYSICSAANQHILNKISKI</sequence>
<evidence type="ECO:0000259" key="5">
    <source>
        <dbReference type="Pfam" id="PF08546"/>
    </source>
</evidence>
<dbReference type="PANTHER" id="PTHR21708:SF30">
    <property type="entry name" value="2-DEHYDROPANTOATE 2-REDUCTASE-RELATED"/>
    <property type="match status" value="1"/>
</dbReference>
<protein>
    <recommendedName>
        <fullName evidence="9">Tc1-like transposase DDE domain-containing protein</fullName>
    </recommendedName>
</protein>
<evidence type="ECO:0008006" key="9">
    <source>
        <dbReference type="Google" id="ProtNLM"/>
    </source>
</evidence>
<gene>
    <name evidence="7" type="ORF">G6F64_004873</name>
</gene>
<evidence type="ECO:0000256" key="3">
    <source>
        <dbReference type="ARBA" id="ARBA00023002"/>
    </source>
</evidence>
<dbReference type="Gene3D" id="3.40.50.720">
    <property type="entry name" value="NAD(P)-binding Rossmann-like Domain"/>
    <property type="match status" value="1"/>
</dbReference>
<dbReference type="SUPFAM" id="SSF48179">
    <property type="entry name" value="6-phosphogluconate dehydrogenase C-terminal domain-like"/>
    <property type="match status" value="1"/>
</dbReference>
<dbReference type="InterPro" id="IPR013328">
    <property type="entry name" value="6PGD_dom2"/>
</dbReference>
<feature type="domain" description="Tc1-like transposase DDE" evidence="6">
    <location>
        <begin position="88"/>
        <end position="162"/>
    </location>
</feature>
<organism evidence="7 8">
    <name type="scientific">Rhizopus oryzae</name>
    <name type="common">Mucormycosis agent</name>
    <name type="synonym">Rhizopus arrhizus var. delemar</name>
    <dbReference type="NCBI Taxonomy" id="64495"/>
    <lineage>
        <taxon>Eukaryota</taxon>
        <taxon>Fungi</taxon>
        <taxon>Fungi incertae sedis</taxon>
        <taxon>Mucoromycota</taxon>
        <taxon>Mucoromycotina</taxon>
        <taxon>Mucoromycetes</taxon>
        <taxon>Mucorales</taxon>
        <taxon>Mucorineae</taxon>
        <taxon>Rhizopodaceae</taxon>
        <taxon>Rhizopus</taxon>
    </lineage>
</organism>
<dbReference type="GO" id="GO:0005737">
    <property type="term" value="C:cytoplasm"/>
    <property type="evidence" value="ECO:0007669"/>
    <property type="project" value="TreeGrafter"/>
</dbReference>
<dbReference type="GO" id="GO:0008677">
    <property type="term" value="F:2-dehydropantoate 2-reductase activity"/>
    <property type="evidence" value="ECO:0007669"/>
    <property type="project" value="InterPro"/>
</dbReference>
<comment type="similarity">
    <text evidence="1">Belongs to the ketopantoate reductase family.</text>
</comment>
<evidence type="ECO:0000256" key="2">
    <source>
        <dbReference type="ARBA" id="ARBA00022857"/>
    </source>
</evidence>
<evidence type="ECO:0000259" key="4">
    <source>
        <dbReference type="Pfam" id="PF02558"/>
    </source>
</evidence>
<dbReference type="InterPro" id="IPR013752">
    <property type="entry name" value="KPA_reductase"/>
</dbReference>
<dbReference type="InterPro" id="IPR036397">
    <property type="entry name" value="RNaseH_sf"/>
</dbReference>
<dbReference type="InterPro" id="IPR003710">
    <property type="entry name" value="ApbA"/>
</dbReference>
<dbReference type="InterPro" id="IPR013332">
    <property type="entry name" value="KPR_N"/>
</dbReference>
<dbReference type="InterPro" id="IPR051402">
    <property type="entry name" value="KPR-Related"/>
</dbReference>
<dbReference type="Gene3D" id="1.10.1040.10">
    <property type="entry name" value="N-(1-d-carboxylethyl)-l-norvaline Dehydrogenase, domain 2"/>
    <property type="match status" value="1"/>
</dbReference>
<feature type="domain" description="Ketopantoate reductase N-terminal" evidence="4">
    <location>
        <begin position="194"/>
        <end position="321"/>
    </location>
</feature>
<keyword evidence="3" id="KW-0560">Oxidoreductase</keyword>
<evidence type="ECO:0000313" key="7">
    <source>
        <dbReference type="EMBL" id="KAG1310009.1"/>
    </source>
</evidence>
<dbReference type="AlphaFoldDB" id="A0A9P7BT09"/>
<dbReference type="Pfam" id="PF02558">
    <property type="entry name" value="ApbA"/>
    <property type="match status" value="1"/>
</dbReference>
<accession>A0A9P7BT09</accession>